<evidence type="ECO:0000313" key="3">
    <source>
        <dbReference type="Proteomes" id="UP001146120"/>
    </source>
</evidence>
<reference evidence="2" key="1">
    <citation type="submission" date="2022-11" db="EMBL/GenBank/DDBJ databases">
        <authorList>
            <person name="Morgan W.R."/>
            <person name="Tartar A."/>
        </authorList>
    </citation>
    <scope>NUCLEOTIDE SEQUENCE</scope>
    <source>
        <strain evidence="2">ARSEF 373</strain>
    </source>
</reference>
<evidence type="ECO:0000313" key="2">
    <source>
        <dbReference type="EMBL" id="DAZ93697.1"/>
    </source>
</evidence>
<feature type="non-terminal residue" evidence="2">
    <location>
        <position position="1"/>
    </location>
</feature>
<dbReference type="Gene3D" id="1.10.340.70">
    <property type="match status" value="1"/>
</dbReference>
<comment type="caution">
    <text evidence="2">The sequence shown here is derived from an EMBL/GenBank/DDBJ whole genome shotgun (WGS) entry which is preliminary data.</text>
</comment>
<protein>
    <recommendedName>
        <fullName evidence="4">Reverse transcriptase</fullName>
    </recommendedName>
</protein>
<keyword evidence="3" id="KW-1185">Reference proteome</keyword>
<feature type="region of interest" description="Disordered" evidence="1">
    <location>
        <begin position="167"/>
        <end position="190"/>
    </location>
</feature>
<dbReference type="Proteomes" id="UP001146120">
    <property type="component" value="Unassembled WGS sequence"/>
</dbReference>
<dbReference type="AlphaFoldDB" id="A0AAV2YET1"/>
<proteinExistence type="predicted"/>
<sequence length="190" mass="21540">EQPPQVLRNERVARAQDEERWIYAIKQFIAGNLQALTVEEAQQAGKQSSSFEVDEHDLSYNVSWRSRDRPRGGTVQLRLVVPSTLHGEVLQHYHTSLQGAHQGVVRTYARVRKGAPRERGRSPGNIPATYPFQVLGMDHIPSTITCRQHRVVGVGRPAYRLCDHQGHQLKKRPDDRRSLRSGGVPALWSQ</sequence>
<name>A0AAV2YET1_9STRA</name>
<accession>A0AAV2YET1</accession>
<feature type="compositionally biased region" description="Basic and acidic residues" evidence="1">
    <location>
        <begin position="167"/>
        <end position="178"/>
    </location>
</feature>
<dbReference type="EMBL" id="DAKRPA010000298">
    <property type="protein sequence ID" value="DAZ93697.1"/>
    <property type="molecule type" value="Genomic_DNA"/>
</dbReference>
<evidence type="ECO:0000256" key="1">
    <source>
        <dbReference type="SAM" id="MobiDB-lite"/>
    </source>
</evidence>
<organism evidence="2 3">
    <name type="scientific">Lagenidium giganteum</name>
    <dbReference type="NCBI Taxonomy" id="4803"/>
    <lineage>
        <taxon>Eukaryota</taxon>
        <taxon>Sar</taxon>
        <taxon>Stramenopiles</taxon>
        <taxon>Oomycota</taxon>
        <taxon>Peronosporomycetes</taxon>
        <taxon>Pythiales</taxon>
        <taxon>Pythiaceae</taxon>
    </lineage>
</organism>
<evidence type="ECO:0008006" key="4">
    <source>
        <dbReference type="Google" id="ProtNLM"/>
    </source>
</evidence>
<reference evidence="2" key="2">
    <citation type="journal article" date="2023" name="Microbiol Resour">
        <title>Decontamination and Annotation of the Draft Genome Sequence of the Oomycete Lagenidium giganteum ARSEF 373.</title>
        <authorList>
            <person name="Morgan W.R."/>
            <person name="Tartar A."/>
        </authorList>
    </citation>
    <scope>NUCLEOTIDE SEQUENCE</scope>
    <source>
        <strain evidence="2">ARSEF 373</strain>
    </source>
</reference>
<gene>
    <name evidence="2" type="ORF">N0F65_009248</name>
</gene>